<name>A0A3P7LJ67_DIBLA</name>
<organism evidence="2 3">
    <name type="scientific">Dibothriocephalus latus</name>
    <name type="common">Fish tapeworm</name>
    <name type="synonym">Diphyllobothrium latum</name>
    <dbReference type="NCBI Taxonomy" id="60516"/>
    <lineage>
        <taxon>Eukaryota</taxon>
        <taxon>Metazoa</taxon>
        <taxon>Spiralia</taxon>
        <taxon>Lophotrochozoa</taxon>
        <taxon>Platyhelminthes</taxon>
        <taxon>Cestoda</taxon>
        <taxon>Eucestoda</taxon>
        <taxon>Diphyllobothriidea</taxon>
        <taxon>Diphyllobothriidae</taxon>
        <taxon>Dibothriocephalus</taxon>
    </lineage>
</organism>
<evidence type="ECO:0000313" key="2">
    <source>
        <dbReference type="EMBL" id="VDN16864.1"/>
    </source>
</evidence>
<gene>
    <name evidence="2" type="ORF">DILT_LOCUS12695</name>
</gene>
<dbReference type="Pfam" id="PF08645">
    <property type="entry name" value="PNK3P"/>
    <property type="match status" value="1"/>
</dbReference>
<dbReference type="GO" id="GO:0003690">
    <property type="term" value="F:double-stranded DNA binding"/>
    <property type="evidence" value="ECO:0007669"/>
    <property type="project" value="TreeGrafter"/>
</dbReference>
<dbReference type="InterPro" id="IPR023214">
    <property type="entry name" value="HAD_sf"/>
</dbReference>
<sequence length="167" mass="18580">MPNRGKRPTASEAPGEPSKTKKLRQTVLGDGKKGLDFASWSVTDSLAIFTPPNTKNSSKVLALDMDGTIIVPASGRVFPKDANDWKLMLTNIPEVLKRYDNEGFKVVILSNQSSFKKDRSKLPEFQVKVQEVVAKLGLPIQVFLSLQDDMNRKPRTGLWQALERVIA</sequence>
<reference evidence="2 3" key="1">
    <citation type="submission" date="2018-11" db="EMBL/GenBank/DDBJ databases">
        <authorList>
            <consortium name="Pathogen Informatics"/>
        </authorList>
    </citation>
    <scope>NUCLEOTIDE SEQUENCE [LARGE SCALE GENOMIC DNA]</scope>
</reference>
<accession>A0A3P7LJ67</accession>
<evidence type="ECO:0008006" key="4">
    <source>
        <dbReference type="Google" id="ProtNLM"/>
    </source>
</evidence>
<dbReference type="OrthoDB" id="19045at2759"/>
<keyword evidence="3" id="KW-1185">Reference proteome</keyword>
<protein>
    <recommendedName>
        <fullName evidence="4">PNK FHA domain-containing protein</fullName>
    </recommendedName>
</protein>
<proteinExistence type="predicted"/>
<dbReference type="NCBIfam" id="TIGR01662">
    <property type="entry name" value="HAD-SF-IIIA"/>
    <property type="match status" value="1"/>
</dbReference>
<dbReference type="PANTHER" id="PTHR12083">
    <property type="entry name" value="BIFUNCTIONAL POLYNUCLEOTIDE PHOSPHATASE/KINASE"/>
    <property type="match status" value="1"/>
</dbReference>
<dbReference type="InterPro" id="IPR013954">
    <property type="entry name" value="PNK3P"/>
</dbReference>
<feature type="region of interest" description="Disordered" evidence="1">
    <location>
        <begin position="1"/>
        <end position="25"/>
    </location>
</feature>
<dbReference type="InterPro" id="IPR036412">
    <property type="entry name" value="HAD-like_sf"/>
</dbReference>
<dbReference type="SUPFAM" id="SSF56784">
    <property type="entry name" value="HAD-like"/>
    <property type="match status" value="1"/>
</dbReference>
<dbReference type="PANTHER" id="PTHR12083:SF9">
    <property type="entry name" value="BIFUNCTIONAL POLYNUCLEOTIDE PHOSPHATASE_KINASE"/>
    <property type="match status" value="1"/>
</dbReference>
<dbReference type="GO" id="GO:0046404">
    <property type="term" value="F:ATP-dependent polydeoxyribonucleotide 5'-hydroxyl-kinase activity"/>
    <property type="evidence" value="ECO:0007669"/>
    <property type="project" value="TreeGrafter"/>
</dbReference>
<dbReference type="Gene3D" id="3.40.50.1000">
    <property type="entry name" value="HAD superfamily/HAD-like"/>
    <property type="match status" value="1"/>
</dbReference>
<dbReference type="AlphaFoldDB" id="A0A3P7LJ67"/>
<dbReference type="InterPro" id="IPR006549">
    <property type="entry name" value="HAD-SF_hydro_IIIA"/>
</dbReference>
<dbReference type="GO" id="GO:0046403">
    <property type="term" value="F:polynucleotide 3'-phosphatase activity"/>
    <property type="evidence" value="ECO:0007669"/>
    <property type="project" value="TreeGrafter"/>
</dbReference>
<dbReference type="Proteomes" id="UP000281553">
    <property type="component" value="Unassembled WGS sequence"/>
</dbReference>
<dbReference type="EMBL" id="UYRU01067394">
    <property type="protein sequence ID" value="VDN16864.1"/>
    <property type="molecule type" value="Genomic_DNA"/>
</dbReference>
<evidence type="ECO:0000313" key="3">
    <source>
        <dbReference type="Proteomes" id="UP000281553"/>
    </source>
</evidence>
<dbReference type="GO" id="GO:0006281">
    <property type="term" value="P:DNA repair"/>
    <property type="evidence" value="ECO:0007669"/>
    <property type="project" value="TreeGrafter"/>
</dbReference>
<evidence type="ECO:0000256" key="1">
    <source>
        <dbReference type="SAM" id="MobiDB-lite"/>
    </source>
</evidence>